<keyword evidence="8" id="KW-1015">Disulfide bond</keyword>
<dbReference type="GO" id="GO:0098632">
    <property type="term" value="F:cell-cell adhesion mediator activity"/>
    <property type="evidence" value="ECO:0007669"/>
    <property type="project" value="TreeGrafter"/>
</dbReference>
<evidence type="ECO:0000259" key="10">
    <source>
        <dbReference type="PROSITE" id="PS50835"/>
    </source>
</evidence>
<keyword evidence="4" id="KW-0677">Repeat</keyword>
<dbReference type="GO" id="GO:0070593">
    <property type="term" value="P:dendrite self-avoidance"/>
    <property type="evidence" value="ECO:0007669"/>
    <property type="project" value="TreeGrafter"/>
</dbReference>
<dbReference type="EMBL" id="CAXKWB010025796">
    <property type="protein sequence ID" value="CAL4128706.1"/>
    <property type="molecule type" value="Genomic_DNA"/>
</dbReference>
<dbReference type="InterPro" id="IPR013098">
    <property type="entry name" value="Ig_I-set"/>
</dbReference>
<keyword evidence="3" id="KW-0732">Signal</keyword>
<comment type="subcellular location">
    <subcellularLocation>
        <location evidence="1">Membrane</location>
        <topology evidence="1">Single-pass membrane protein</topology>
    </subcellularLocation>
</comment>
<feature type="non-terminal residue" evidence="11">
    <location>
        <position position="217"/>
    </location>
</feature>
<dbReference type="InterPro" id="IPR003598">
    <property type="entry name" value="Ig_sub2"/>
</dbReference>
<dbReference type="AlphaFoldDB" id="A0AAV2RQ21"/>
<feature type="domain" description="Ig-like" evidence="10">
    <location>
        <begin position="101"/>
        <end position="169"/>
    </location>
</feature>
<dbReference type="InterPro" id="IPR007110">
    <property type="entry name" value="Ig-like_dom"/>
</dbReference>
<accession>A0AAV2RQ21</accession>
<evidence type="ECO:0000256" key="6">
    <source>
        <dbReference type="ARBA" id="ARBA00022989"/>
    </source>
</evidence>
<dbReference type="GO" id="GO:0030424">
    <property type="term" value="C:axon"/>
    <property type="evidence" value="ECO:0007669"/>
    <property type="project" value="TreeGrafter"/>
</dbReference>
<organism evidence="11 12">
    <name type="scientific">Meganyctiphanes norvegica</name>
    <name type="common">Northern krill</name>
    <name type="synonym">Thysanopoda norvegica</name>
    <dbReference type="NCBI Taxonomy" id="48144"/>
    <lineage>
        <taxon>Eukaryota</taxon>
        <taxon>Metazoa</taxon>
        <taxon>Ecdysozoa</taxon>
        <taxon>Arthropoda</taxon>
        <taxon>Crustacea</taxon>
        <taxon>Multicrustacea</taxon>
        <taxon>Malacostraca</taxon>
        <taxon>Eumalacostraca</taxon>
        <taxon>Eucarida</taxon>
        <taxon>Euphausiacea</taxon>
        <taxon>Euphausiidae</taxon>
        <taxon>Meganyctiphanes</taxon>
    </lineage>
</organism>
<keyword evidence="9" id="KW-0393">Immunoglobulin domain</keyword>
<dbReference type="SMART" id="SM00408">
    <property type="entry name" value="IGc2"/>
    <property type="match status" value="2"/>
</dbReference>
<keyword evidence="12" id="KW-1185">Reference proteome</keyword>
<evidence type="ECO:0000313" key="12">
    <source>
        <dbReference type="Proteomes" id="UP001497623"/>
    </source>
</evidence>
<dbReference type="Gene3D" id="2.60.40.10">
    <property type="entry name" value="Immunoglobulins"/>
    <property type="match status" value="3"/>
</dbReference>
<dbReference type="InterPro" id="IPR003599">
    <property type="entry name" value="Ig_sub"/>
</dbReference>
<dbReference type="Pfam" id="PF13927">
    <property type="entry name" value="Ig_3"/>
    <property type="match status" value="1"/>
</dbReference>
<dbReference type="GO" id="GO:0007411">
    <property type="term" value="P:axon guidance"/>
    <property type="evidence" value="ECO:0007669"/>
    <property type="project" value="TreeGrafter"/>
</dbReference>
<evidence type="ECO:0000256" key="1">
    <source>
        <dbReference type="ARBA" id="ARBA00004167"/>
    </source>
</evidence>
<dbReference type="SUPFAM" id="SSF48726">
    <property type="entry name" value="Immunoglobulin"/>
    <property type="match status" value="3"/>
</dbReference>
<keyword evidence="6" id="KW-1133">Transmembrane helix</keyword>
<dbReference type="SMART" id="SM00409">
    <property type="entry name" value="IG"/>
    <property type="match status" value="2"/>
</dbReference>
<name>A0AAV2RQ21_MEGNR</name>
<dbReference type="InterPro" id="IPR013783">
    <property type="entry name" value="Ig-like_fold"/>
</dbReference>
<evidence type="ECO:0000313" key="11">
    <source>
        <dbReference type="EMBL" id="CAL4128706.1"/>
    </source>
</evidence>
<keyword evidence="7" id="KW-0472">Membrane</keyword>
<keyword evidence="2" id="KW-0812">Transmembrane</keyword>
<evidence type="ECO:0000256" key="9">
    <source>
        <dbReference type="ARBA" id="ARBA00023319"/>
    </source>
</evidence>
<dbReference type="InterPro" id="IPR036179">
    <property type="entry name" value="Ig-like_dom_sf"/>
</dbReference>
<reference evidence="11 12" key="1">
    <citation type="submission" date="2024-05" db="EMBL/GenBank/DDBJ databases">
        <authorList>
            <person name="Wallberg A."/>
        </authorList>
    </citation>
    <scope>NUCLEOTIDE SEQUENCE [LARGE SCALE GENOMIC DNA]</scope>
</reference>
<dbReference type="Proteomes" id="UP001497623">
    <property type="component" value="Unassembled WGS sequence"/>
</dbReference>
<feature type="domain" description="Ig-like" evidence="10">
    <location>
        <begin position="176"/>
        <end position="217"/>
    </location>
</feature>
<proteinExistence type="predicted"/>
<evidence type="ECO:0000256" key="8">
    <source>
        <dbReference type="ARBA" id="ARBA00023157"/>
    </source>
</evidence>
<evidence type="ECO:0000256" key="3">
    <source>
        <dbReference type="ARBA" id="ARBA00022729"/>
    </source>
</evidence>
<sequence>LQPGQPVSLKCIASGMPTPHITWDLDGFPLPQHDRLLVGQYVGAGGSVVSHVNLTTSRVEDGGSYSCKAENSAGSIKHSARLNVYGAAYVRPMGVVTAVSGERLSVNCPAAGHPLESITWTTGGQTLGRQNTLANGTLVVEGMDKSKDGATYTCTVRDNQGRTHSATATLHVLVPPSIVKFSFPEATQDERIQVSCSLRRGDLPLNITWLKDGHSLT</sequence>
<dbReference type="PANTHER" id="PTHR10075:SF100">
    <property type="entry name" value="FASCICLIN-2"/>
    <property type="match status" value="1"/>
</dbReference>
<dbReference type="GO" id="GO:0005886">
    <property type="term" value="C:plasma membrane"/>
    <property type="evidence" value="ECO:0007669"/>
    <property type="project" value="TreeGrafter"/>
</dbReference>
<keyword evidence="5" id="KW-0130">Cell adhesion</keyword>
<feature type="non-terminal residue" evidence="11">
    <location>
        <position position="1"/>
    </location>
</feature>
<dbReference type="Pfam" id="PF07679">
    <property type="entry name" value="I-set"/>
    <property type="match status" value="1"/>
</dbReference>
<evidence type="ECO:0000256" key="4">
    <source>
        <dbReference type="ARBA" id="ARBA00022737"/>
    </source>
</evidence>
<protein>
    <recommendedName>
        <fullName evidence="10">Ig-like domain-containing protein</fullName>
    </recommendedName>
</protein>
<evidence type="ECO:0000256" key="2">
    <source>
        <dbReference type="ARBA" id="ARBA00022692"/>
    </source>
</evidence>
<gene>
    <name evidence="11" type="ORF">MNOR_LOCUS26185</name>
</gene>
<dbReference type="GO" id="GO:0007156">
    <property type="term" value="P:homophilic cell adhesion via plasma membrane adhesion molecules"/>
    <property type="evidence" value="ECO:0007669"/>
    <property type="project" value="TreeGrafter"/>
</dbReference>
<feature type="domain" description="Ig-like" evidence="10">
    <location>
        <begin position="1"/>
        <end position="83"/>
    </location>
</feature>
<evidence type="ECO:0000256" key="5">
    <source>
        <dbReference type="ARBA" id="ARBA00022889"/>
    </source>
</evidence>
<comment type="caution">
    <text evidence="11">The sequence shown here is derived from an EMBL/GenBank/DDBJ whole genome shotgun (WGS) entry which is preliminary data.</text>
</comment>
<dbReference type="FunFam" id="2.60.40.10:FF:000017">
    <property type="entry name" value="Down syndrome cell adhesion molecule b"/>
    <property type="match status" value="1"/>
</dbReference>
<dbReference type="PROSITE" id="PS50835">
    <property type="entry name" value="IG_LIKE"/>
    <property type="match status" value="3"/>
</dbReference>
<evidence type="ECO:0000256" key="7">
    <source>
        <dbReference type="ARBA" id="ARBA00023136"/>
    </source>
</evidence>
<dbReference type="PANTHER" id="PTHR10075">
    <property type="entry name" value="BASIGIN RELATED"/>
    <property type="match status" value="1"/>
</dbReference>